<sequence length="206" mass="23732">MVHEFYANWAPDVRSHFVNVRGVDVTSTPTVLNDTVGTSLDADPLALTRLNIHPPYRAIRDTLCGPQSMLQWTKHSRKRYHQSLPYAHMLREDHVWLKIVIHCLIPGLHYTNITRDRAPVNIMRTKGPDTEFRPTLITTERHRRDELIMARIYGLEMLRHQNGCWASTDAQLGDIERRYPLNAHAKALLGIGPKFLEPDDDDIPTN</sequence>
<name>A0A9J5YJK3_SOLCO</name>
<dbReference type="InterPro" id="IPR046796">
    <property type="entry name" value="Transposase_32_dom"/>
</dbReference>
<keyword evidence="3" id="KW-1185">Reference proteome</keyword>
<dbReference type="Pfam" id="PF20167">
    <property type="entry name" value="Transposase_32"/>
    <property type="match status" value="1"/>
</dbReference>
<evidence type="ECO:0000313" key="2">
    <source>
        <dbReference type="EMBL" id="KAG5599840.1"/>
    </source>
</evidence>
<dbReference type="AlphaFoldDB" id="A0A9J5YJK3"/>
<protein>
    <recommendedName>
        <fullName evidence="1">Putative plant transposon protein domain-containing protein</fullName>
    </recommendedName>
</protein>
<dbReference type="Proteomes" id="UP000824120">
    <property type="component" value="Chromosome 6"/>
</dbReference>
<accession>A0A9J5YJK3</accession>
<feature type="domain" description="Putative plant transposon protein" evidence="1">
    <location>
        <begin position="1"/>
        <end position="123"/>
    </location>
</feature>
<evidence type="ECO:0000313" key="3">
    <source>
        <dbReference type="Proteomes" id="UP000824120"/>
    </source>
</evidence>
<organism evidence="2 3">
    <name type="scientific">Solanum commersonii</name>
    <name type="common">Commerson's wild potato</name>
    <name type="synonym">Commerson's nightshade</name>
    <dbReference type="NCBI Taxonomy" id="4109"/>
    <lineage>
        <taxon>Eukaryota</taxon>
        <taxon>Viridiplantae</taxon>
        <taxon>Streptophyta</taxon>
        <taxon>Embryophyta</taxon>
        <taxon>Tracheophyta</taxon>
        <taxon>Spermatophyta</taxon>
        <taxon>Magnoliopsida</taxon>
        <taxon>eudicotyledons</taxon>
        <taxon>Gunneridae</taxon>
        <taxon>Pentapetalae</taxon>
        <taxon>asterids</taxon>
        <taxon>lamiids</taxon>
        <taxon>Solanales</taxon>
        <taxon>Solanaceae</taxon>
        <taxon>Solanoideae</taxon>
        <taxon>Solaneae</taxon>
        <taxon>Solanum</taxon>
    </lineage>
</organism>
<proteinExistence type="predicted"/>
<comment type="caution">
    <text evidence="2">The sequence shown here is derived from an EMBL/GenBank/DDBJ whole genome shotgun (WGS) entry which is preliminary data.</text>
</comment>
<gene>
    <name evidence="2" type="ORF">H5410_031210</name>
</gene>
<dbReference type="EMBL" id="JACXVP010000006">
    <property type="protein sequence ID" value="KAG5599840.1"/>
    <property type="molecule type" value="Genomic_DNA"/>
</dbReference>
<evidence type="ECO:0000259" key="1">
    <source>
        <dbReference type="Pfam" id="PF20167"/>
    </source>
</evidence>
<reference evidence="2 3" key="1">
    <citation type="submission" date="2020-09" db="EMBL/GenBank/DDBJ databases">
        <title>De no assembly of potato wild relative species, Solanum commersonii.</title>
        <authorList>
            <person name="Cho K."/>
        </authorList>
    </citation>
    <scope>NUCLEOTIDE SEQUENCE [LARGE SCALE GENOMIC DNA]</scope>
    <source>
        <strain evidence="2">LZ3.2</strain>
        <tissue evidence="2">Leaf</tissue>
    </source>
</reference>